<protein>
    <submittedName>
        <fullName evidence="2">Uncharacterized protein</fullName>
    </submittedName>
</protein>
<evidence type="ECO:0000313" key="3">
    <source>
        <dbReference type="Proteomes" id="UP001274830"/>
    </source>
</evidence>
<gene>
    <name evidence="2" type="ORF">LTR78_000897</name>
</gene>
<feature type="compositionally biased region" description="Acidic residues" evidence="1">
    <location>
        <begin position="57"/>
        <end position="76"/>
    </location>
</feature>
<feature type="region of interest" description="Disordered" evidence="1">
    <location>
        <begin position="1"/>
        <end position="134"/>
    </location>
</feature>
<organism evidence="2 3">
    <name type="scientific">Recurvomyces mirabilis</name>
    <dbReference type="NCBI Taxonomy" id="574656"/>
    <lineage>
        <taxon>Eukaryota</taxon>
        <taxon>Fungi</taxon>
        <taxon>Dikarya</taxon>
        <taxon>Ascomycota</taxon>
        <taxon>Pezizomycotina</taxon>
        <taxon>Dothideomycetes</taxon>
        <taxon>Dothideomycetidae</taxon>
        <taxon>Mycosphaerellales</taxon>
        <taxon>Teratosphaeriaceae</taxon>
        <taxon>Recurvomyces</taxon>
    </lineage>
</organism>
<evidence type="ECO:0000256" key="1">
    <source>
        <dbReference type="SAM" id="MobiDB-lite"/>
    </source>
</evidence>
<sequence>MAPKKNKSNGKGNAVNPAAVPAADSVAAPTAGPSRARSSRKGRETVGGRKRRRADTDIAEDETGEENDSADEEGLEQEAAQAAGPLATNGLGRDRKTAGGRKRRRAQPAVDPDQEHAVFDVEQPELVAEPAEKPPAARILAAQESTTDITLKDGEARLTVRLQVSLDEDSSSRLAYHARLYVSYIDRDDVDEGGEYAGYISSWRIDKPTAAKMNAKASWTDELLPPKASKGKGGISETAKCLQALFDKDGSLSKNVEDAEVCKSLEDESLMFIGMIYFEPGFRGKGLLASAFDGYYTSLRQLPEWFAFAGNIVLVPAKPVEHQAAWGKTPDDEVEKILIGTYEKAGYTRLADAELRIGPGKFERLVVMGRMVK</sequence>
<feature type="compositionally biased region" description="Low complexity" evidence="1">
    <location>
        <begin position="77"/>
        <end position="87"/>
    </location>
</feature>
<feature type="compositionally biased region" description="Low complexity" evidence="1">
    <location>
        <begin position="14"/>
        <end position="31"/>
    </location>
</feature>
<reference evidence="2" key="1">
    <citation type="submission" date="2023-07" db="EMBL/GenBank/DDBJ databases">
        <title>Black Yeasts Isolated from many extreme environments.</title>
        <authorList>
            <person name="Coleine C."/>
            <person name="Stajich J.E."/>
            <person name="Selbmann L."/>
        </authorList>
    </citation>
    <scope>NUCLEOTIDE SEQUENCE</scope>
    <source>
        <strain evidence="2">CCFEE 5485</strain>
    </source>
</reference>
<comment type="caution">
    <text evidence="2">The sequence shown here is derived from an EMBL/GenBank/DDBJ whole genome shotgun (WGS) entry which is preliminary data.</text>
</comment>
<dbReference type="EMBL" id="JAUTXT010000002">
    <property type="protein sequence ID" value="KAK3679336.1"/>
    <property type="molecule type" value="Genomic_DNA"/>
</dbReference>
<dbReference type="Proteomes" id="UP001274830">
    <property type="component" value="Unassembled WGS sequence"/>
</dbReference>
<dbReference type="AlphaFoldDB" id="A0AAE0WVY5"/>
<evidence type="ECO:0000313" key="2">
    <source>
        <dbReference type="EMBL" id="KAK3679336.1"/>
    </source>
</evidence>
<proteinExistence type="predicted"/>
<name>A0AAE0WVY5_9PEZI</name>
<accession>A0AAE0WVY5</accession>
<keyword evidence="3" id="KW-1185">Reference proteome</keyword>